<dbReference type="Proteomes" id="UP000199682">
    <property type="component" value="Unassembled WGS sequence"/>
</dbReference>
<name>A0A1G9X550_9PSEU</name>
<accession>A0A1G9X550</accession>
<dbReference type="AlphaFoldDB" id="A0A1G9X550"/>
<proteinExistence type="predicted"/>
<reference evidence="2" key="1">
    <citation type="submission" date="2016-10" db="EMBL/GenBank/DDBJ databases">
        <authorList>
            <person name="Varghese N."/>
            <person name="Submissions S."/>
        </authorList>
    </citation>
    <scope>NUCLEOTIDE SEQUENCE [LARGE SCALE GENOMIC DNA]</scope>
    <source>
        <strain evidence="2">DSM 44796</strain>
    </source>
</reference>
<gene>
    <name evidence="1" type="ORF">SAMN04488074_12937</name>
</gene>
<organism evidence="1 2">
    <name type="scientific">Lentzea albidocapillata subsp. violacea</name>
    <dbReference type="NCBI Taxonomy" id="128104"/>
    <lineage>
        <taxon>Bacteria</taxon>
        <taxon>Bacillati</taxon>
        <taxon>Actinomycetota</taxon>
        <taxon>Actinomycetes</taxon>
        <taxon>Pseudonocardiales</taxon>
        <taxon>Pseudonocardiaceae</taxon>
        <taxon>Lentzea</taxon>
    </lineage>
</organism>
<evidence type="ECO:0000313" key="2">
    <source>
        <dbReference type="Proteomes" id="UP000199682"/>
    </source>
</evidence>
<dbReference type="EMBL" id="FNET01000029">
    <property type="protein sequence ID" value="SDM91626.1"/>
    <property type="molecule type" value="Genomic_DNA"/>
</dbReference>
<protein>
    <submittedName>
        <fullName evidence="1">Uncharacterized protein</fullName>
    </submittedName>
</protein>
<sequence>MRCCSWRFAAPARSAEHPYPQRKPQLDEWRRLGQHHGGAGRPRSLRTATRASGYLWSAAFAYSVDRGSPRVQPGPRLRRALHRFRRGRSSARYSAREPNFLTIADHRRIGWSSTQAGSLVDIPSGGAKSEVLAVVCTSACEVRVRRRVSRGTWVSPCLRTGTVTTASPSGTPLRASGVLPPCSRVRGGSSRTRIASCFSRSIEAAGDLHPRGLKDNRERRLKTCQ</sequence>
<evidence type="ECO:0000313" key="1">
    <source>
        <dbReference type="EMBL" id="SDM91626.1"/>
    </source>
</evidence>